<protein>
    <submittedName>
        <fullName evidence="2">Uncharacterized protein</fullName>
    </submittedName>
</protein>
<gene>
    <name evidence="2" type="ORF">G5714_004694</name>
</gene>
<name>A0A7J6D5F3_9TELE</name>
<comment type="caution">
    <text evidence="2">The sequence shown here is derived from an EMBL/GenBank/DDBJ whole genome shotgun (WGS) entry which is preliminary data.</text>
</comment>
<evidence type="ECO:0000313" key="2">
    <source>
        <dbReference type="EMBL" id="KAF4114471.1"/>
    </source>
</evidence>
<dbReference type="EMBL" id="JAAMOB010000004">
    <property type="protein sequence ID" value="KAF4114471.1"/>
    <property type="molecule type" value="Genomic_DNA"/>
</dbReference>
<organism evidence="2 3">
    <name type="scientific">Onychostoma macrolepis</name>
    <dbReference type="NCBI Taxonomy" id="369639"/>
    <lineage>
        <taxon>Eukaryota</taxon>
        <taxon>Metazoa</taxon>
        <taxon>Chordata</taxon>
        <taxon>Craniata</taxon>
        <taxon>Vertebrata</taxon>
        <taxon>Euteleostomi</taxon>
        <taxon>Actinopterygii</taxon>
        <taxon>Neopterygii</taxon>
        <taxon>Teleostei</taxon>
        <taxon>Ostariophysi</taxon>
        <taxon>Cypriniformes</taxon>
        <taxon>Cyprinidae</taxon>
        <taxon>Acrossocheilinae</taxon>
        <taxon>Onychostoma</taxon>
    </lineage>
</organism>
<dbReference type="AlphaFoldDB" id="A0A7J6D5F3"/>
<reference evidence="2 3" key="1">
    <citation type="submission" date="2020-04" db="EMBL/GenBank/DDBJ databases">
        <title>Chromosome-level genome assembly of a cyprinid fish Onychostoma macrolepis by integration of Nanopore Sequencing, Bionano and Hi-C technology.</title>
        <authorList>
            <person name="Wang D."/>
        </authorList>
    </citation>
    <scope>NUCLEOTIDE SEQUENCE [LARGE SCALE GENOMIC DNA]</scope>
    <source>
        <strain evidence="2">SWU-2019</strain>
        <tissue evidence="2">Muscle</tissue>
    </source>
</reference>
<dbReference type="Proteomes" id="UP000579812">
    <property type="component" value="Unassembled WGS sequence"/>
</dbReference>
<feature type="compositionally biased region" description="Low complexity" evidence="1">
    <location>
        <begin position="125"/>
        <end position="150"/>
    </location>
</feature>
<proteinExistence type="predicted"/>
<accession>A0A7J6D5F3</accession>
<keyword evidence="3" id="KW-1185">Reference proteome</keyword>
<evidence type="ECO:0000313" key="3">
    <source>
        <dbReference type="Proteomes" id="UP000579812"/>
    </source>
</evidence>
<feature type="region of interest" description="Disordered" evidence="1">
    <location>
        <begin position="120"/>
        <end position="150"/>
    </location>
</feature>
<evidence type="ECO:0000256" key="1">
    <source>
        <dbReference type="SAM" id="MobiDB-lite"/>
    </source>
</evidence>
<sequence>MRWTSPTAGIAPAKLLQAVEDGTFNVDAITDLHAAKDFALMATKRAAQAMGKAVSFMVILQRHLWLNLADLKNADHKVLLNAPVTPSGLFGDAVESIIERFAEAQKDAKAMSHVMPRCTFQQQTARSRSSSAPGSSQRRNSPRPVTTAAAVTAPCQEPDVLRKVWGPGWKCHGQWRSRDMTLACRWLLSRHSDGLKRGGECVSSSGSQVPQVHMFPEVIPGISCWLLGMIEHGCTLQFRRRPPHFNGVVQSLTVREHRLRQTGEPGALGSHFVFPAPFQTGQLCSLEGTHSVCFSSVSSGFTTHAVMAEISSPLDSVDFEPFAHHGLQ</sequence>